<evidence type="ECO:0000313" key="3">
    <source>
        <dbReference type="EMBL" id="CAG7829594.1"/>
    </source>
</evidence>
<dbReference type="PANTHER" id="PTHR45620:SF32">
    <property type="entry name" value="DIURETIC HORMONE 31 RECEPTOR, ISOFORM C"/>
    <property type="match status" value="1"/>
</dbReference>
<reference evidence="3" key="1">
    <citation type="submission" date="2021-06" db="EMBL/GenBank/DDBJ databases">
        <authorList>
            <person name="Hodson N. C."/>
            <person name="Mongue J. A."/>
            <person name="Jaron S. K."/>
        </authorList>
    </citation>
    <scope>NUCLEOTIDE SEQUENCE</scope>
</reference>
<dbReference type="PANTHER" id="PTHR45620">
    <property type="entry name" value="PDF RECEPTOR-LIKE PROTEIN-RELATED"/>
    <property type="match status" value="1"/>
</dbReference>
<dbReference type="EMBL" id="CAJVCH010552182">
    <property type="protein sequence ID" value="CAG7829594.1"/>
    <property type="molecule type" value="Genomic_DNA"/>
</dbReference>
<keyword evidence="1" id="KW-1133">Transmembrane helix</keyword>
<dbReference type="Pfam" id="PF02793">
    <property type="entry name" value="HRM"/>
    <property type="match status" value="1"/>
</dbReference>
<feature type="transmembrane region" description="Helical" evidence="1">
    <location>
        <begin position="118"/>
        <end position="139"/>
    </location>
</feature>
<dbReference type="InterPro" id="IPR050332">
    <property type="entry name" value="GPCR_2"/>
</dbReference>
<dbReference type="AlphaFoldDB" id="A0A8J2LCB6"/>
<dbReference type="SMART" id="SM00008">
    <property type="entry name" value="HormR"/>
    <property type="match status" value="1"/>
</dbReference>
<keyword evidence="4" id="KW-1185">Reference proteome</keyword>
<organism evidence="3 4">
    <name type="scientific">Allacma fusca</name>
    <dbReference type="NCBI Taxonomy" id="39272"/>
    <lineage>
        <taxon>Eukaryota</taxon>
        <taxon>Metazoa</taxon>
        <taxon>Ecdysozoa</taxon>
        <taxon>Arthropoda</taxon>
        <taxon>Hexapoda</taxon>
        <taxon>Collembola</taxon>
        <taxon>Symphypleona</taxon>
        <taxon>Sminthuridae</taxon>
        <taxon>Allacma</taxon>
    </lineage>
</organism>
<accession>A0A8J2LCB6</accession>
<dbReference type="GO" id="GO:0008528">
    <property type="term" value="F:G protein-coupled peptide receptor activity"/>
    <property type="evidence" value="ECO:0007669"/>
    <property type="project" value="TreeGrafter"/>
</dbReference>
<evidence type="ECO:0000256" key="1">
    <source>
        <dbReference type="SAM" id="Phobius"/>
    </source>
</evidence>
<evidence type="ECO:0000313" key="4">
    <source>
        <dbReference type="Proteomes" id="UP000708208"/>
    </source>
</evidence>
<protein>
    <recommendedName>
        <fullName evidence="2">G-protein coupled receptors family 2 profile 1 domain-containing protein</fullName>
    </recommendedName>
</protein>
<dbReference type="GO" id="GO:0005886">
    <property type="term" value="C:plasma membrane"/>
    <property type="evidence" value="ECO:0007669"/>
    <property type="project" value="TreeGrafter"/>
</dbReference>
<dbReference type="InterPro" id="IPR001879">
    <property type="entry name" value="GPCR_2_extracellular_dom"/>
</dbReference>
<dbReference type="Proteomes" id="UP000708208">
    <property type="component" value="Unassembled WGS sequence"/>
</dbReference>
<gene>
    <name evidence="3" type="ORF">AFUS01_LOCUS39453</name>
</gene>
<sequence>METEDTSLNQTEVEAVLSAAEIECYNASAPSNRSGLMCPRIWDSWVCWDETPAGTNALAPCPDHVIGFDPNRMAYKECLPDGSWFRHPESNRTWSNYTTCVDQADLARRQAVNTIYEIGYLISLCALIISLVIFCSFRYP</sequence>
<dbReference type="GO" id="GO:0007188">
    <property type="term" value="P:adenylate cyclase-modulating G protein-coupled receptor signaling pathway"/>
    <property type="evidence" value="ECO:0007669"/>
    <property type="project" value="TreeGrafter"/>
</dbReference>
<dbReference type="PROSITE" id="PS00649">
    <property type="entry name" value="G_PROTEIN_RECEP_F2_1"/>
    <property type="match status" value="1"/>
</dbReference>
<dbReference type="PROSITE" id="PS50227">
    <property type="entry name" value="G_PROTEIN_RECEP_F2_3"/>
    <property type="match status" value="1"/>
</dbReference>
<comment type="caution">
    <text evidence="3">The sequence shown here is derived from an EMBL/GenBank/DDBJ whole genome shotgun (WGS) entry which is preliminary data.</text>
</comment>
<keyword evidence="1" id="KW-0812">Transmembrane</keyword>
<feature type="domain" description="G-protein coupled receptors family 2 profile 1" evidence="2">
    <location>
        <begin position="23"/>
        <end position="104"/>
    </location>
</feature>
<keyword evidence="1" id="KW-0472">Membrane</keyword>
<proteinExistence type="predicted"/>
<dbReference type="InterPro" id="IPR017983">
    <property type="entry name" value="GPCR_2_secretin-like_CS"/>
</dbReference>
<dbReference type="OrthoDB" id="16753at2759"/>
<evidence type="ECO:0000259" key="2">
    <source>
        <dbReference type="PROSITE" id="PS50227"/>
    </source>
</evidence>
<name>A0A8J2LCB6_9HEXA</name>